<feature type="domain" description="Thiamine pyrophosphate enzyme TPP-binding" evidence="2">
    <location>
        <begin position="64"/>
        <end position="239"/>
    </location>
</feature>
<dbReference type="SUPFAM" id="SSF52518">
    <property type="entry name" value="Thiamin diphosphate-binding fold (THDP-binding)"/>
    <property type="match status" value="1"/>
</dbReference>
<evidence type="ECO:0000259" key="2">
    <source>
        <dbReference type="Pfam" id="PF02775"/>
    </source>
</evidence>
<reference evidence="3" key="1">
    <citation type="journal article" date="2020" name="mSystems">
        <title>Genome- and Community-Level Interaction Insights into Carbon Utilization and Element Cycling Functions of Hydrothermarchaeota in Hydrothermal Sediment.</title>
        <authorList>
            <person name="Zhou Z."/>
            <person name="Liu Y."/>
            <person name="Xu W."/>
            <person name="Pan J."/>
            <person name="Luo Z.H."/>
            <person name="Li M."/>
        </authorList>
    </citation>
    <scope>NUCLEOTIDE SEQUENCE [LARGE SCALE GENOMIC DNA]</scope>
    <source>
        <strain evidence="3">SpSt-143</strain>
    </source>
</reference>
<organism evidence="3">
    <name type="scientific">Rhodothermus marinus</name>
    <name type="common">Rhodothermus obamensis</name>
    <dbReference type="NCBI Taxonomy" id="29549"/>
    <lineage>
        <taxon>Bacteria</taxon>
        <taxon>Pseudomonadati</taxon>
        <taxon>Rhodothermota</taxon>
        <taxon>Rhodothermia</taxon>
        <taxon>Rhodothermales</taxon>
        <taxon>Rhodothermaceae</taxon>
        <taxon>Rhodothermus</taxon>
    </lineage>
</organism>
<keyword evidence="1" id="KW-0560">Oxidoreductase</keyword>
<protein>
    <submittedName>
        <fullName evidence="3">Pyruvate ferredoxin oxidoreductase</fullName>
    </submittedName>
</protein>
<dbReference type="Pfam" id="PF02775">
    <property type="entry name" value="TPP_enzyme_C"/>
    <property type="match status" value="1"/>
</dbReference>
<dbReference type="InterPro" id="IPR051479">
    <property type="entry name" value="PorB-like"/>
</dbReference>
<dbReference type="GO" id="GO:0044281">
    <property type="term" value="P:small molecule metabolic process"/>
    <property type="evidence" value="ECO:0007669"/>
    <property type="project" value="UniProtKB-ARBA"/>
</dbReference>
<dbReference type="CDD" id="cd03376">
    <property type="entry name" value="TPP_PFOR_porB_like"/>
    <property type="match status" value="1"/>
</dbReference>
<sequence>MIATRIYPNGEPTRPKTLKELADRESREPRFQGGHSLCAGCGVPLVVRMVLNAIDTPVVVVNATGCLEVATTRYPSTAWNVPWLHVAFENAAAAASGVEAAFRVLSRKRRQGQPIPFDLPEEVRIVAFGGDGGTYDIGLQALSGALERGHRFTYICYDNEAYMNTGNQRSGATPPLAHTTTTPVGEQSLGKLQQRKDLTEIAVAHHVPYVAQASISHWQDLVRKIQRAVHVDGPSFLNVLAPCQRGWGYDPAQTVEIARLAVETCYWPLYEVIDGDYWLNAWPRKPLPLTEWLKVQGRFRHLLRPENRHLLDALQQQVNRKWELLLRKCEGRVLEV</sequence>
<evidence type="ECO:0000313" key="3">
    <source>
        <dbReference type="EMBL" id="HER96611.1"/>
    </source>
</evidence>
<dbReference type="AlphaFoldDB" id="A0A7V2B1K6"/>
<dbReference type="InterPro" id="IPR029061">
    <property type="entry name" value="THDP-binding"/>
</dbReference>
<dbReference type="PANTHER" id="PTHR42897:SF2">
    <property type="entry name" value="PYRUVATE SYNTHASE SUBUNIT PORB"/>
    <property type="match status" value="1"/>
</dbReference>
<keyword evidence="3" id="KW-0670">Pyruvate</keyword>
<dbReference type="PANTHER" id="PTHR42897">
    <property type="entry name" value="PYRUVATE SYNTHASE SUBUNIT PORB"/>
    <property type="match status" value="1"/>
</dbReference>
<evidence type="ECO:0000256" key="1">
    <source>
        <dbReference type="ARBA" id="ARBA00023002"/>
    </source>
</evidence>
<name>A0A7V2B1K6_RHOMR</name>
<dbReference type="EMBL" id="DSGB01000006">
    <property type="protein sequence ID" value="HER96611.1"/>
    <property type="molecule type" value="Genomic_DNA"/>
</dbReference>
<dbReference type="Gene3D" id="3.40.50.970">
    <property type="match status" value="2"/>
</dbReference>
<accession>A0A7V2B1K6</accession>
<comment type="caution">
    <text evidence="3">The sequence shown here is derived from an EMBL/GenBank/DDBJ whole genome shotgun (WGS) entry which is preliminary data.</text>
</comment>
<dbReference type="GO" id="GO:0016491">
    <property type="term" value="F:oxidoreductase activity"/>
    <property type="evidence" value="ECO:0007669"/>
    <property type="project" value="UniProtKB-KW"/>
</dbReference>
<dbReference type="GO" id="GO:0030976">
    <property type="term" value="F:thiamine pyrophosphate binding"/>
    <property type="evidence" value="ECO:0007669"/>
    <property type="project" value="InterPro"/>
</dbReference>
<gene>
    <name evidence="3" type="ORF">ENO59_08870</name>
</gene>
<dbReference type="InterPro" id="IPR011766">
    <property type="entry name" value="TPP_enzyme_TPP-bd"/>
</dbReference>
<proteinExistence type="predicted"/>